<keyword evidence="2" id="KW-1185">Reference proteome</keyword>
<dbReference type="AlphaFoldDB" id="A0A3P7L7B7"/>
<evidence type="ECO:0000313" key="2">
    <source>
        <dbReference type="Proteomes" id="UP000271087"/>
    </source>
</evidence>
<dbReference type="EMBL" id="UYRW01015120">
    <property type="protein sequence ID" value="VDN01671.1"/>
    <property type="molecule type" value="Genomic_DNA"/>
</dbReference>
<dbReference type="Proteomes" id="UP000271087">
    <property type="component" value="Unassembled WGS sequence"/>
</dbReference>
<organism evidence="1 2">
    <name type="scientific">Onchocerca ochengi</name>
    <name type="common">Filarial nematode worm</name>
    <dbReference type="NCBI Taxonomy" id="42157"/>
    <lineage>
        <taxon>Eukaryota</taxon>
        <taxon>Metazoa</taxon>
        <taxon>Ecdysozoa</taxon>
        <taxon>Nematoda</taxon>
        <taxon>Chromadorea</taxon>
        <taxon>Rhabditida</taxon>
        <taxon>Spirurina</taxon>
        <taxon>Spiruromorpha</taxon>
        <taxon>Filarioidea</taxon>
        <taxon>Onchocercidae</taxon>
        <taxon>Onchocerca</taxon>
    </lineage>
</organism>
<feature type="non-terminal residue" evidence="1">
    <location>
        <position position="1"/>
    </location>
</feature>
<proteinExistence type="predicted"/>
<evidence type="ECO:0000313" key="1">
    <source>
        <dbReference type="EMBL" id="VDN01671.1"/>
    </source>
</evidence>
<gene>
    <name evidence="1" type="ORF">NOO_LOCUS13397</name>
</gene>
<name>A0A3P7L7B7_ONCOC</name>
<accession>A0A3P7L7B7</accession>
<protein>
    <submittedName>
        <fullName evidence="1">Uncharacterized protein</fullName>
    </submittedName>
</protein>
<reference evidence="1 2" key="1">
    <citation type="submission" date="2018-08" db="EMBL/GenBank/DDBJ databases">
        <authorList>
            <person name="Laetsch R D."/>
            <person name="Stevens L."/>
            <person name="Kumar S."/>
            <person name="Blaxter L. M."/>
        </authorList>
    </citation>
    <scope>NUCLEOTIDE SEQUENCE [LARGE SCALE GENOMIC DNA]</scope>
</reference>
<sequence length="61" mass="7139">GNIQGNRICMYNPTSSNRQCRFNADCQAGQVRRYIFIRYEVNNSVFALFNCTVHTELFRSN</sequence>